<keyword evidence="2 12" id="KW-0813">Transport</keyword>
<keyword evidence="5 12" id="KW-0812">Transmembrane</keyword>
<dbReference type="InterPro" id="IPR037066">
    <property type="entry name" value="Plug_dom_sf"/>
</dbReference>
<evidence type="ECO:0000256" key="10">
    <source>
        <dbReference type="ARBA" id="ARBA00023136"/>
    </source>
</evidence>
<dbReference type="Proteomes" id="UP001501757">
    <property type="component" value="Unassembled WGS sequence"/>
</dbReference>
<sequence length="664" mass="75188">MRSALIFITFLPFYGFTNEVERISVTAQAQDDLAVSHNSVKQQTLQLLRPVHISEALASQPGVWISRGNGQEHLTAIRSPVLTGAGACGAFLVSEDGIPIRASGFCNANQLFELNSEQAQAIEVFKGPGSSWFGANAQHGIINLVSRPIPQSFEAQTSLETGPNQYRRGSFALGNEHAIAYGNVADDGGYQQSSGYSQYKLNLASQGQLGNWQWLGRLAMTKLDQQTAGYVSGLDAYRDETLRRQNPNPEAYRNAEAIRMSSRFTLALDEDRQWQITPYLRWQQMDFLQHYVPWQAQEQNGQRSLGLQAQYSHAAGALNWLAGVDLELTDGDLQEYQAQPFSPAIPAGLHYDYHVIATTLSPFININWHLAKNWRLIAGLRYDKQQYDYRNHLPDGDACAEDIANCRFVRPTSQTVSYPQWSPSVALQYQWAPGHQWYTRASRGYRAPQATELFRLQNGQRLAELDSEQLSSLESGVKGNWQGISYNLDLYWMDKRQVIFQDTERQNVSNGHTRHRGLELTLQGEIGQSWYWQGSASLARHTYHNQLKLAKDNIRGNHMDTAPSQQFSAILGWQTDSGNKLELQWQHMGSYYLDPQNSASYPGHSLLHLRAQYALNQRWQLGMRLQNLTNRDYAERADIGFGQYRYFIGLPRSLYLSVSANWSS</sequence>
<feature type="domain" description="TonB-dependent receptor plug" evidence="15">
    <location>
        <begin position="31"/>
        <end position="140"/>
    </location>
</feature>
<evidence type="ECO:0000313" key="16">
    <source>
        <dbReference type="EMBL" id="GAA0362740.1"/>
    </source>
</evidence>
<evidence type="ECO:0000256" key="4">
    <source>
        <dbReference type="ARBA" id="ARBA00022496"/>
    </source>
</evidence>
<evidence type="ECO:0000259" key="14">
    <source>
        <dbReference type="Pfam" id="PF00593"/>
    </source>
</evidence>
<dbReference type="InterPro" id="IPR012910">
    <property type="entry name" value="Plug_dom"/>
</dbReference>
<dbReference type="EMBL" id="BAAAEI010000015">
    <property type="protein sequence ID" value="GAA0362740.1"/>
    <property type="molecule type" value="Genomic_DNA"/>
</dbReference>
<evidence type="ECO:0000256" key="1">
    <source>
        <dbReference type="ARBA" id="ARBA00004571"/>
    </source>
</evidence>
<organism evidence="16 17">
    <name type="scientific">Bowmanella denitrificans</name>
    <dbReference type="NCBI Taxonomy" id="366582"/>
    <lineage>
        <taxon>Bacteria</taxon>
        <taxon>Pseudomonadati</taxon>
        <taxon>Pseudomonadota</taxon>
        <taxon>Gammaproteobacteria</taxon>
        <taxon>Alteromonadales</taxon>
        <taxon>Alteromonadaceae</taxon>
        <taxon>Bowmanella</taxon>
    </lineage>
</organism>
<comment type="similarity">
    <text evidence="12 13">Belongs to the TonB-dependent receptor family.</text>
</comment>
<evidence type="ECO:0000256" key="3">
    <source>
        <dbReference type="ARBA" id="ARBA00022452"/>
    </source>
</evidence>
<comment type="caution">
    <text evidence="16">The sequence shown here is derived from an EMBL/GenBank/DDBJ whole genome shotgun (WGS) entry which is preliminary data.</text>
</comment>
<evidence type="ECO:0000256" key="2">
    <source>
        <dbReference type="ARBA" id="ARBA00022448"/>
    </source>
</evidence>
<keyword evidence="4" id="KW-0410">Iron transport</keyword>
<keyword evidence="6" id="KW-0732">Signal</keyword>
<dbReference type="InterPro" id="IPR039426">
    <property type="entry name" value="TonB-dep_rcpt-like"/>
</dbReference>
<dbReference type="PROSITE" id="PS52016">
    <property type="entry name" value="TONB_DEPENDENT_REC_3"/>
    <property type="match status" value="1"/>
</dbReference>
<dbReference type="InterPro" id="IPR000531">
    <property type="entry name" value="Beta-barrel_TonB"/>
</dbReference>
<keyword evidence="8" id="KW-0406">Ion transport</keyword>
<evidence type="ECO:0000256" key="6">
    <source>
        <dbReference type="ARBA" id="ARBA00022729"/>
    </source>
</evidence>
<dbReference type="InterPro" id="IPR036942">
    <property type="entry name" value="Beta-barrel_TonB_sf"/>
</dbReference>
<protein>
    <submittedName>
        <fullName evidence="16">TonB-dependent receptor</fullName>
    </submittedName>
</protein>
<evidence type="ECO:0000256" key="7">
    <source>
        <dbReference type="ARBA" id="ARBA00023004"/>
    </source>
</evidence>
<accession>A0ABN0XFC8</accession>
<evidence type="ECO:0000256" key="12">
    <source>
        <dbReference type="PROSITE-ProRule" id="PRU01360"/>
    </source>
</evidence>
<evidence type="ECO:0000256" key="9">
    <source>
        <dbReference type="ARBA" id="ARBA00023077"/>
    </source>
</evidence>
<dbReference type="Pfam" id="PF07715">
    <property type="entry name" value="Plug"/>
    <property type="match status" value="1"/>
</dbReference>
<evidence type="ECO:0000256" key="13">
    <source>
        <dbReference type="RuleBase" id="RU003357"/>
    </source>
</evidence>
<gene>
    <name evidence="16" type="ORF">GCM10009092_28930</name>
</gene>
<keyword evidence="11 12" id="KW-0998">Cell outer membrane</keyword>
<feature type="domain" description="TonB-dependent receptor-like beta-barrel" evidence="14">
    <location>
        <begin position="218"/>
        <end position="628"/>
    </location>
</feature>
<keyword evidence="17" id="KW-1185">Reference proteome</keyword>
<evidence type="ECO:0000256" key="11">
    <source>
        <dbReference type="ARBA" id="ARBA00023237"/>
    </source>
</evidence>
<proteinExistence type="inferred from homology"/>
<evidence type="ECO:0000259" key="15">
    <source>
        <dbReference type="Pfam" id="PF07715"/>
    </source>
</evidence>
<dbReference type="Pfam" id="PF00593">
    <property type="entry name" value="TonB_dep_Rec_b-barrel"/>
    <property type="match status" value="1"/>
</dbReference>
<comment type="subcellular location">
    <subcellularLocation>
        <location evidence="1 12">Cell outer membrane</location>
        <topology evidence="1 12">Multi-pass membrane protein</topology>
    </subcellularLocation>
</comment>
<name>A0ABN0XFC8_9ALTE</name>
<keyword evidence="16" id="KW-0675">Receptor</keyword>
<evidence type="ECO:0000256" key="8">
    <source>
        <dbReference type="ARBA" id="ARBA00023065"/>
    </source>
</evidence>
<keyword evidence="7" id="KW-0408">Iron</keyword>
<dbReference type="PANTHER" id="PTHR32552">
    <property type="entry name" value="FERRICHROME IRON RECEPTOR-RELATED"/>
    <property type="match status" value="1"/>
</dbReference>
<evidence type="ECO:0000313" key="17">
    <source>
        <dbReference type="Proteomes" id="UP001501757"/>
    </source>
</evidence>
<evidence type="ECO:0000256" key="5">
    <source>
        <dbReference type="ARBA" id="ARBA00022692"/>
    </source>
</evidence>
<dbReference type="Gene3D" id="2.40.170.20">
    <property type="entry name" value="TonB-dependent receptor, beta-barrel domain"/>
    <property type="match status" value="1"/>
</dbReference>
<dbReference type="Gene3D" id="2.170.130.10">
    <property type="entry name" value="TonB-dependent receptor, plug domain"/>
    <property type="match status" value="1"/>
</dbReference>
<dbReference type="SUPFAM" id="SSF56935">
    <property type="entry name" value="Porins"/>
    <property type="match status" value="1"/>
</dbReference>
<dbReference type="PANTHER" id="PTHR32552:SF68">
    <property type="entry name" value="FERRICHROME OUTER MEMBRANE TRANSPORTER_PHAGE RECEPTOR"/>
    <property type="match status" value="1"/>
</dbReference>
<keyword evidence="10 12" id="KW-0472">Membrane</keyword>
<reference evidence="16 17" key="1">
    <citation type="journal article" date="2019" name="Int. J. Syst. Evol. Microbiol.">
        <title>The Global Catalogue of Microorganisms (GCM) 10K type strain sequencing project: providing services to taxonomists for standard genome sequencing and annotation.</title>
        <authorList>
            <consortium name="The Broad Institute Genomics Platform"/>
            <consortium name="The Broad Institute Genome Sequencing Center for Infectious Disease"/>
            <person name="Wu L."/>
            <person name="Ma J."/>
        </authorList>
    </citation>
    <scope>NUCLEOTIDE SEQUENCE [LARGE SCALE GENOMIC DNA]</scope>
    <source>
        <strain evidence="16 17">JCM 13378</strain>
    </source>
</reference>
<keyword evidence="3 12" id="KW-1134">Transmembrane beta strand</keyword>
<keyword evidence="9 13" id="KW-0798">TonB box</keyword>